<keyword evidence="3" id="KW-1185">Reference proteome</keyword>
<proteinExistence type="predicted"/>
<dbReference type="EMBL" id="CP034158">
    <property type="protein sequence ID" value="AZI66212.1"/>
    <property type="molecule type" value="Genomic_DNA"/>
</dbReference>
<dbReference type="InterPro" id="IPR027417">
    <property type="entry name" value="P-loop_NTPase"/>
</dbReference>
<feature type="domain" description="Schlafen group 3-like DNA/RNA helicase" evidence="1">
    <location>
        <begin position="241"/>
        <end position="619"/>
    </location>
</feature>
<evidence type="ECO:0000313" key="3">
    <source>
        <dbReference type="Proteomes" id="UP000274483"/>
    </source>
</evidence>
<evidence type="ECO:0000259" key="1">
    <source>
        <dbReference type="Pfam" id="PF09848"/>
    </source>
</evidence>
<dbReference type="InterPro" id="IPR018647">
    <property type="entry name" value="SLFN_3-like_DNA/RNA_helicase"/>
</dbReference>
<dbReference type="Pfam" id="PF09848">
    <property type="entry name" value="SLFN-g3_helicase"/>
    <property type="match status" value="1"/>
</dbReference>
<dbReference type="SUPFAM" id="SSF52540">
    <property type="entry name" value="P-loop containing nucleoside triphosphate hydrolases"/>
    <property type="match status" value="1"/>
</dbReference>
<reference evidence="2 3" key="1">
    <citation type="submission" date="2018-11" db="EMBL/GenBank/DDBJ databases">
        <title>Proposal to divide the Flavobacteriaceae and reorganize its genera based on Amino Acid Identity values calculated from whole genome sequences.</title>
        <authorList>
            <person name="Nicholson A.C."/>
            <person name="Gulvik C.A."/>
            <person name="Whitney A.M."/>
            <person name="Humrighouse B.W."/>
            <person name="Bell M."/>
            <person name="Holmes B."/>
            <person name="Steigerwalt A.G."/>
            <person name="Villarma A."/>
            <person name="Sheth M."/>
            <person name="Batra D."/>
            <person name="Pryor J."/>
            <person name="Bernardet J.-F."/>
            <person name="Hugo C."/>
            <person name="Kampfer P."/>
            <person name="Newman J.D."/>
            <person name="McQuiston J.R."/>
        </authorList>
    </citation>
    <scope>NUCLEOTIDE SEQUENCE [LARGE SCALE GENOMIC DNA]</scope>
    <source>
        <strain evidence="2 3">H3001</strain>
    </source>
</reference>
<gene>
    <name evidence="2" type="ORF">EIB71_00315</name>
</gene>
<organism evidence="2 3">
    <name type="scientific">Kaistella daneshvariae</name>
    <dbReference type="NCBI Taxonomy" id="2487074"/>
    <lineage>
        <taxon>Bacteria</taxon>
        <taxon>Pseudomonadati</taxon>
        <taxon>Bacteroidota</taxon>
        <taxon>Flavobacteriia</taxon>
        <taxon>Flavobacteriales</taxon>
        <taxon>Weeksellaceae</taxon>
        <taxon>Chryseobacterium group</taxon>
        <taxon>Kaistella</taxon>
    </lineage>
</organism>
<evidence type="ECO:0000313" key="2">
    <source>
        <dbReference type="EMBL" id="AZI66212.1"/>
    </source>
</evidence>
<dbReference type="Proteomes" id="UP000274483">
    <property type="component" value="Chromosome"/>
</dbReference>
<sequence length="648" mass="74199">MVPGKYQNKISEFLKADNATVVGHLAIGVTNHQLLLQQRTSWNHQVTFLKEAFQHLPEDWQLLLEYPIPRRSKRIDIILLANDLIFVIEFKDKETKYTPDAISQVEDYSLDLRDFHKQSASSTLIPIVWASEAKEKSNPLLDNGDFVKSTLFSNRQNLHSTIKSAFKFYTNPTSTKIDPSDWNNSEYLPTPTIIEAAQHLFSGQNVREISRSHAGSENLTDTTNAILKAIKEAQEKDEKIICFITGVPGAGKTLAGLNIVHNVENHSGKGIFLSGNGPLVKVLTEALARDYSKRNQISLVQSRREIAFVQNVHQFLDFYHNNDQIPQDKIILFDEAQRAWNAEHSKRKFDRDFSEAEMLFNIMNRNEGWAVIVALIGSGQEINTGEAGLAEWGKTISEKFSNWRIYISPELKDGTSNIANYKLFETAPTNLSITELPELHLKVSIRSYKAEKLSEWVVALLEDEPLTAKELLQNHLKDYPIFITRNLETARKFLRNKNRGHRRTGMVASSGARRLKPFGLDVTAEIDVANWFLNPKEDVRSSCFLELPATEFAVQGLELDWVGLCWGDDFRKEDSGWSFHAFKGTKWQIERQDERKQFIKNKYRVLLTRGREGLIIFIPEGSETDHTRPHKNYDTTYEYLKETGIEEL</sequence>
<accession>A0ABM7C5J4</accession>
<name>A0ABM7C5J4_9FLAO</name>
<protein>
    <submittedName>
        <fullName evidence="2">DUF2075 domain-containing protein</fullName>
    </submittedName>
</protein>
<dbReference type="Gene3D" id="3.40.50.300">
    <property type="entry name" value="P-loop containing nucleotide triphosphate hydrolases"/>
    <property type="match status" value="1"/>
</dbReference>